<dbReference type="EMBL" id="ML119732">
    <property type="protein sequence ID" value="RPA77106.1"/>
    <property type="molecule type" value="Genomic_DNA"/>
</dbReference>
<gene>
    <name evidence="2" type="ORF">BJ508DRAFT_330544</name>
</gene>
<keyword evidence="3" id="KW-1185">Reference proteome</keyword>
<protein>
    <submittedName>
        <fullName evidence="2">Uncharacterized protein</fullName>
    </submittedName>
</protein>
<evidence type="ECO:0000256" key="1">
    <source>
        <dbReference type="SAM" id="MobiDB-lite"/>
    </source>
</evidence>
<dbReference type="AlphaFoldDB" id="A0A3N4HVJ9"/>
<reference evidence="2 3" key="1">
    <citation type="journal article" date="2018" name="Nat. Ecol. Evol.">
        <title>Pezizomycetes genomes reveal the molecular basis of ectomycorrhizal truffle lifestyle.</title>
        <authorList>
            <person name="Murat C."/>
            <person name="Payen T."/>
            <person name="Noel B."/>
            <person name="Kuo A."/>
            <person name="Morin E."/>
            <person name="Chen J."/>
            <person name="Kohler A."/>
            <person name="Krizsan K."/>
            <person name="Balestrini R."/>
            <person name="Da Silva C."/>
            <person name="Montanini B."/>
            <person name="Hainaut M."/>
            <person name="Levati E."/>
            <person name="Barry K.W."/>
            <person name="Belfiori B."/>
            <person name="Cichocki N."/>
            <person name="Clum A."/>
            <person name="Dockter R.B."/>
            <person name="Fauchery L."/>
            <person name="Guy J."/>
            <person name="Iotti M."/>
            <person name="Le Tacon F."/>
            <person name="Lindquist E.A."/>
            <person name="Lipzen A."/>
            <person name="Malagnac F."/>
            <person name="Mello A."/>
            <person name="Molinier V."/>
            <person name="Miyauchi S."/>
            <person name="Poulain J."/>
            <person name="Riccioni C."/>
            <person name="Rubini A."/>
            <person name="Sitrit Y."/>
            <person name="Splivallo R."/>
            <person name="Traeger S."/>
            <person name="Wang M."/>
            <person name="Zifcakova L."/>
            <person name="Wipf D."/>
            <person name="Zambonelli A."/>
            <person name="Paolocci F."/>
            <person name="Nowrousian M."/>
            <person name="Ottonello S."/>
            <person name="Baldrian P."/>
            <person name="Spatafora J.W."/>
            <person name="Henrissat B."/>
            <person name="Nagy L.G."/>
            <person name="Aury J.M."/>
            <person name="Wincker P."/>
            <person name="Grigoriev I.V."/>
            <person name="Bonfante P."/>
            <person name="Martin F.M."/>
        </authorList>
    </citation>
    <scope>NUCLEOTIDE SEQUENCE [LARGE SCALE GENOMIC DNA]</scope>
    <source>
        <strain evidence="2 3">RN42</strain>
    </source>
</reference>
<evidence type="ECO:0000313" key="3">
    <source>
        <dbReference type="Proteomes" id="UP000275078"/>
    </source>
</evidence>
<name>A0A3N4HVJ9_ASCIM</name>
<feature type="compositionally biased region" description="Basic and acidic residues" evidence="1">
    <location>
        <begin position="143"/>
        <end position="157"/>
    </location>
</feature>
<sequence length="157" mass="18133">MSNQRADKRTPPTLTPLLLAIREFNDRQEVARQPQRVILTERGLPWQRNLIRWGSSSDADRDKIYRLRIRQSSTPSHLSTYFFDFEATQFKNGPQNTSQKDLHTASTMETQTGCLTPEDSMSAGCTVHRPPQNQSTLECEASSTRDRKSMEKRTFER</sequence>
<feature type="region of interest" description="Disordered" evidence="1">
    <location>
        <begin position="117"/>
        <end position="157"/>
    </location>
</feature>
<dbReference type="Proteomes" id="UP000275078">
    <property type="component" value="Unassembled WGS sequence"/>
</dbReference>
<proteinExistence type="predicted"/>
<evidence type="ECO:0000313" key="2">
    <source>
        <dbReference type="EMBL" id="RPA77106.1"/>
    </source>
</evidence>
<organism evidence="2 3">
    <name type="scientific">Ascobolus immersus RN42</name>
    <dbReference type="NCBI Taxonomy" id="1160509"/>
    <lineage>
        <taxon>Eukaryota</taxon>
        <taxon>Fungi</taxon>
        <taxon>Dikarya</taxon>
        <taxon>Ascomycota</taxon>
        <taxon>Pezizomycotina</taxon>
        <taxon>Pezizomycetes</taxon>
        <taxon>Pezizales</taxon>
        <taxon>Ascobolaceae</taxon>
        <taxon>Ascobolus</taxon>
    </lineage>
</organism>
<accession>A0A3N4HVJ9</accession>